<reference evidence="3" key="1">
    <citation type="journal article" date="2019" name="Int. J. Syst. Evol. Microbiol.">
        <title>The Global Catalogue of Microorganisms (GCM) 10K type strain sequencing project: providing services to taxonomists for standard genome sequencing and annotation.</title>
        <authorList>
            <consortium name="The Broad Institute Genomics Platform"/>
            <consortium name="The Broad Institute Genome Sequencing Center for Infectious Disease"/>
            <person name="Wu L."/>
            <person name="Ma J."/>
        </authorList>
    </citation>
    <scope>NUCLEOTIDE SEQUENCE [LARGE SCALE GENOMIC DNA]</scope>
    <source>
        <strain evidence="3">CGMCC 1.15795</strain>
    </source>
</reference>
<evidence type="ECO:0000256" key="1">
    <source>
        <dbReference type="SAM" id="SignalP"/>
    </source>
</evidence>
<dbReference type="EMBL" id="JBHUFD010000006">
    <property type="protein sequence ID" value="MFD1874305.1"/>
    <property type="molecule type" value="Genomic_DNA"/>
</dbReference>
<comment type="caution">
    <text evidence="2">The sequence shown here is derived from an EMBL/GenBank/DDBJ whole genome shotgun (WGS) entry which is preliminary data.</text>
</comment>
<keyword evidence="3" id="KW-1185">Reference proteome</keyword>
<name>A0ABW4QY13_9BACT</name>
<feature type="signal peptide" evidence="1">
    <location>
        <begin position="1"/>
        <end position="23"/>
    </location>
</feature>
<evidence type="ECO:0008006" key="4">
    <source>
        <dbReference type="Google" id="ProtNLM"/>
    </source>
</evidence>
<dbReference type="Proteomes" id="UP001597197">
    <property type="component" value="Unassembled WGS sequence"/>
</dbReference>
<sequence>MNKHLTTYLAIGSLLGLALRAHAQVTFRVGPKAGLNVTTARFAPDEQLLNQGVTITTNTSYRPGLEVGVGGAIGFGHFLVQPAVLYSQQAINDQIRLSNQQ</sequence>
<protein>
    <recommendedName>
        <fullName evidence="4">PorT family protein</fullName>
    </recommendedName>
</protein>
<gene>
    <name evidence="2" type="ORF">ACFSDX_17805</name>
</gene>
<feature type="chain" id="PRO_5045890494" description="PorT family protein" evidence="1">
    <location>
        <begin position="24"/>
        <end position="101"/>
    </location>
</feature>
<evidence type="ECO:0000313" key="2">
    <source>
        <dbReference type="EMBL" id="MFD1874305.1"/>
    </source>
</evidence>
<evidence type="ECO:0000313" key="3">
    <source>
        <dbReference type="Proteomes" id="UP001597197"/>
    </source>
</evidence>
<proteinExistence type="predicted"/>
<organism evidence="2 3">
    <name type="scientific">Hymenobacter bucti</name>
    <dbReference type="NCBI Taxonomy" id="1844114"/>
    <lineage>
        <taxon>Bacteria</taxon>
        <taxon>Pseudomonadati</taxon>
        <taxon>Bacteroidota</taxon>
        <taxon>Cytophagia</taxon>
        <taxon>Cytophagales</taxon>
        <taxon>Hymenobacteraceae</taxon>
        <taxon>Hymenobacter</taxon>
    </lineage>
</organism>
<keyword evidence="1" id="KW-0732">Signal</keyword>
<dbReference type="RefSeq" id="WP_382315982.1">
    <property type="nucleotide sequence ID" value="NZ_JBHUFD010000006.1"/>
</dbReference>
<accession>A0ABW4QY13</accession>